<dbReference type="SMART" id="SM00506">
    <property type="entry name" value="A1pp"/>
    <property type="match status" value="1"/>
</dbReference>
<dbReference type="Gene3D" id="3.40.220.10">
    <property type="entry name" value="Leucine Aminopeptidase, subunit E, domain 1"/>
    <property type="match status" value="1"/>
</dbReference>
<dbReference type="CDD" id="cd02908">
    <property type="entry name" value="Macro_OAADPr_deacetylase"/>
    <property type="match status" value="1"/>
</dbReference>
<dbReference type="PROSITE" id="PS51154">
    <property type="entry name" value="MACRO"/>
    <property type="match status" value="1"/>
</dbReference>
<comment type="caution">
    <text evidence="2">The sequence shown here is derived from an EMBL/GenBank/DDBJ whole genome shotgun (WGS) entry which is preliminary data.</text>
</comment>
<name>A0ABP1FLV4_9CHLO</name>
<dbReference type="SUPFAM" id="SSF52949">
    <property type="entry name" value="Macro domain-like"/>
    <property type="match status" value="1"/>
</dbReference>
<dbReference type="EMBL" id="CAXHTA020000004">
    <property type="protein sequence ID" value="CAL5220936.1"/>
    <property type="molecule type" value="Genomic_DNA"/>
</dbReference>
<protein>
    <submittedName>
        <fullName evidence="2">G3035 protein</fullName>
    </submittedName>
</protein>
<evidence type="ECO:0000313" key="2">
    <source>
        <dbReference type="EMBL" id="CAL5220936.1"/>
    </source>
</evidence>
<dbReference type="InterPro" id="IPR043472">
    <property type="entry name" value="Macro_dom-like"/>
</dbReference>
<reference evidence="2 3" key="1">
    <citation type="submission" date="2024-06" db="EMBL/GenBank/DDBJ databases">
        <authorList>
            <person name="Kraege A."/>
            <person name="Thomma B."/>
        </authorList>
    </citation>
    <scope>NUCLEOTIDE SEQUENCE [LARGE SCALE GENOMIC DNA]</scope>
</reference>
<dbReference type="PANTHER" id="PTHR11106:SF27">
    <property type="entry name" value="MACRO DOMAIN-CONTAINING PROTEIN"/>
    <property type="match status" value="1"/>
</dbReference>
<dbReference type="InterPro" id="IPR002589">
    <property type="entry name" value="Macro_dom"/>
</dbReference>
<accession>A0ABP1FLV4</accession>
<dbReference type="NCBIfam" id="NF001664">
    <property type="entry name" value="PRK00431.1-6"/>
    <property type="match status" value="1"/>
</dbReference>
<dbReference type="Proteomes" id="UP001497392">
    <property type="component" value="Unassembled WGS sequence"/>
</dbReference>
<sequence>MASSGGTLRYKLTDTSTLILEQGDLTKYKGDAIVNAANDRLLGGGGVDGAIHSAAGPKLLEACRALPVVQNPSVRCPTGDAKITEGFNLPAKWVIHTVGPIFSQYSKPDAASLLADAHKNSLALANEKQLKSVAFPAISCGVYGYPIPDAAKVALKACREAAGSVEEVAFILFSGDTYSIWKEAAEDMQLQSA</sequence>
<keyword evidence="3" id="KW-1185">Reference proteome</keyword>
<dbReference type="Pfam" id="PF01661">
    <property type="entry name" value="Macro"/>
    <property type="match status" value="1"/>
</dbReference>
<feature type="domain" description="Macro" evidence="1">
    <location>
        <begin position="5"/>
        <end position="189"/>
    </location>
</feature>
<proteinExistence type="predicted"/>
<gene>
    <name evidence="2" type="primary">g3035</name>
    <name evidence="2" type="ORF">VP750_LOCUS2595</name>
</gene>
<evidence type="ECO:0000313" key="3">
    <source>
        <dbReference type="Proteomes" id="UP001497392"/>
    </source>
</evidence>
<dbReference type="PANTHER" id="PTHR11106">
    <property type="entry name" value="GANGLIOSIDE INDUCED DIFFERENTIATION ASSOCIATED PROTEIN 2-RELATED"/>
    <property type="match status" value="1"/>
</dbReference>
<evidence type="ECO:0000259" key="1">
    <source>
        <dbReference type="PROSITE" id="PS51154"/>
    </source>
</evidence>
<organism evidence="2 3">
    <name type="scientific">Coccomyxa viridis</name>
    <dbReference type="NCBI Taxonomy" id="1274662"/>
    <lineage>
        <taxon>Eukaryota</taxon>
        <taxon>Viridiplantae</taxon>
        <taxon>Chlorophyta</taxon>
        <taxon>core chlorophytes</taxon>
        <taxon>Trebouxiophyceae</taxon>
        <taxon>Trebouxiophyceae incertae sedis</taxon>
        <taxon>Coccomyxaceae</taxon>
        <taxon>Coccomyxa</taxon>
    </lineage>
</organism>